<comment type="caution">
    <text evidence="3">The sequence shown here is derived from an EMBL/GenBank/DDBJ whole genome shotgun (WGS) entry which is preliminary data.</text>
</comment>
<dbReference type="GO" id="GO:0003755">
    <property type="term" value="F:peptidyl-prolyl cis-trans isomerase activity"/>
    <property type="evidence" value="ECO:0007669"/>
    <property type="project" value="InterPro"/>
</dbReference>
<dbReference type="EMBL" id="JARQZJ010000071">
    <property type="protein sequence ID" value="KAK9881923.1"/>
    <property type="molecule type" value="Genomic_DNA"/>
</dbReference>
<gene>
    <name evidence="3" type="ORF">WA026_018117</name>
</gene>
<dbReference type="PRINTS" id="PR00153">
    <property type="entry name" value="CSAPPISMRASE"/>
</dbReference>
<evidence type="ECO:0000313" key="4">
    <source>
        <dbReference type="Proteomes" id="UP001431783"/>
    </source>
</evidence>
<dbReference type="PANTHER" id="PTHR11071:SF561">
    <property type="entry name" value="PEPTIDYL-PROLYL CIS-TRANS ISOMERASE D-RELATED"/>
    <property type="match status" value="1"/>
</dbReference>
<dbReference type="AlphaFoldDB" id="A0AAW1UL05"/>
<dbReference type="SUPFAM" id="SSF50891">
    <property type="entry name" value="Cyclophilin-like"/>
    <property type="match status" value="1"/>
</dbReference>
<organism evidence="3 4">
    <name type="scientific">Henosepilachna vigintioctopunctata</name>
    <dbReference type="NCBI Taxonomy" id="420089"/>
    <lineage>
        <taxon>Eukaryota</taxon>
        <taxon>Metazoa</taxon>
        <taxon>Ecdysozoa</taxon>
        <taxon>Arthropoda</taxon>
        <taxon>Hexapoda</taxon>
        <taxon>Insecta</taxon>
        <taxon>Pterygota</taxon>
        <taxon>Neoptera</taxon>
        <taxon>Endopterygota</taxon>
        <taxon>Coleoptera</taxon>
        <taxon>Polyphaga</taxon>
        <taxon>Cucujiformia</taxon>
        <taxon>Coccinelloidea</taxon>
        <taxon>Coccinellidae</taxon>
        <taxon>Epilachninae</taxon>
        <taxon>Epilachnini</taxon>
        <taxon>Henosepilachna</taxon>
    </lineage>
</organism>
<dbReference type="InterPro" id="IPR029000">
    <property type="entry name" value="Cyclophilin-like_dom_sf"/>
</dbReference>
<protein>
    <recommendedName>
        <fullName evidence="2">PPIase cyclophilin-type domain-containing protein</fullName>
    </recommendedName>
</protein>
<reference evidence="3 4" key="1">
    <citation type="submission" date="2023-03" db="EMBL/GenBank/DDBJ databases">
        <title>Genome insight into feeding habits of ladybird beetles.</title>
        <authorList>
            <person name="Li H.-S."/>
            <person name="Huang Y.-H."/>
            <person name="Pang H."/>
        </authorList>
    </citation>
    <scope>NUCLEOTIDE SEQUENCE [LARGE SCALE GENOMIC DNA]</scope>
    <source>
        <strain evidence="3">SYSU_2023b</strain>
        <tissue evidence="3">Whole body</tissue>
    </source>
</reference>
<sequence length="379" mass="44666">MIYENTCEPFTCNKKRCHKAVRQTPRMCPYLFSFTEWTNDLRRYNKHLKSLYQAKAIVNTRPIEINLRNRLGHTKRWRDMNRVQQIDRENKEFMKRLLAIDRFGGTLDQINTDCYKYRITKWTVQRNKMNTIDKENRILYERMCETEPYYSRSKYMEEWKTTCMKLKGAAKFPFILFKKTSLDEKLKAQPTISCGLQKTGPRFYCYLDFQVQDGEFIGRLIVELYHDYVPATVRNFLHICRGEFGLNYAKCPVYRIVKDRYLETGDIIKGNGTAGRSIYGKKFNEENHILKHSRPGVLSMIRVGNHQNDSKFCITFRNMEEWDKKNVVFGKVIAGASVLEKINGYGRKLGKPMKPIFISKCGELPACNCREKGTDLQCL</sequence>
<dbReference type="InterPro" id="IPR029488">
    <property type="entry name" value="Hmw/CFAP97"/>
</dbReference>
<dbReference type="GO" id="GO:0005737">
    <property type="term" value="C:cytoplasm"/>
    <property type="evidence" value="ECO:0007669"/>
    <property type="project" value="TreeGrafter"/>
</dbReference>
<dbReference type="InterPro" id="IPR002130">
    <property type="entry name" value="Cyclophilin-type_PPIase_dom"/>
</dbReference>
<dbReference type="PANTHER" id="PTHR11071">
    <property type="entry name" value="PEPTIDYL-PROLYL CIS-TRANS ISOMERASE"/>
    <property type="match status" value="1"/>
</dbReference>
<feature type="domain" description="PPIase cyclophilin-type" evidence="2">
    <location>
        <begin position="213"/>
        <end position="363"/>
    </location>
</feature>
<name>A0AAW1UL05_9CUCU</name>
<dbReference type="Pfam" id="PF13879">
    <property type="entry name" value="Hmw_CFAP97"/>
    <property type="match status" value="1"/>
</dbReference>
<keyword evidence="4" id="KW-1185">Reference proteome</keyword>
<evidence type="ECO:0000313" key="3">
    <source>
        <dbReference type="EMBL" id="KAK9881923.1"/>
    </source>
</evidence>
<dbReference type="Proteomes" id="UP001431783">
    <property type="component" value="Unassembled WGS sequence"/>
</dbReference>
<evidence type="ECO:0000256" key="1">
    <source>
        <dbReference type="ARBA" id="ARBA00008315"/>
    </source>
</evidence>
<dbReference type="GO" id="GO:0006457">
    <property type="term" value="P:protein folding"/>
    <property type="evidence" value="ECO:0007669"/>
    <property type="project" value="TreeGrafter"/>
</dbReference>
<dbReference type="GO" id="GO:0016018">
    <property type="term" value="F:cyclosporin A binding"/>
    <property type="evidence" value="ECO:0007669"/>
    <property type="project" value="TreeGrafter"/>
</dbReference>
<dbReference type="Pfam" id="PF00160">
    <property type="entry name" value="Pro_isomerase"/>
    <property type="match status" value="1"/>
</dbReference>
<dbReference type="Gene3D" id="2.40.100.10">
    <property type="entry name" value="Cyclophilin-like"/>
    <property type="match status" value="1"/>
</dbReference>
<accession>A0AAW1UL05</accession>
<comment type="similarity">
    <text evidence="1">Belongs to the CFAP97 family.</text>
</comment>
<proteinExistence type="inferred from homology"/>
<dbReference type="PROSITE" id="PS50072">
    <property type="entry name" value="CSA_PPIASE_2"/>
    <property type="match status" value="1"/>
</dbReference>
<evidence type="ECO:0000259" key="2">
    <source>
        <dbReference type="PROSITE" id="PS50072"/>
    </source>
</evidence>